<dbReference type="InterPro" id="IPR017451">
    <property type="entry name" value="F-box-assoc_interact_dom"/>
</dbReference>
<gene>
    <name evidence="2" type="ORF">E3N88_22014</name>
</gene>
<dbReference type="PANTHER" id="PTHR31672:SF6">
    <property type="entry name" value="F-BOX DOMAIN-CONTAINING PROTEIN"/>
    <property type="match status" value="1"/>
</dbReference>
<proteinExistence type="predicted"/>
<feature type="domain" description="F-box" evidence="1">
    <location>
        <begin position="5"/>
        <end position="45"/>
    </location>
</feature>
<reference evidence="2 3" key="1">
    <citation type="submission" date="2019-05" db="EMBL/GenBank/DDBJ databases">
        <title>Mikania micrantha, genome provides insights into the molecular mechanism of rapid growth.</title>
        <authorList>
            <person name="Liu B."/>
        </authorList>
    </citation>
    <scope>NUCLEOTIDE SEQUENCE [LARGE SCALE GENOMIC DNA]</scope>
    <source>
        <strain evidence="2">NLD-2019</strain>
        <tissue evidence="2">Leaf</tissue>
    </source>
</reference>
<dbReference type="SMART" id="SM00256">
    <property type="entry name" value="FBOX"/>
    <property type="match status" value="1"/>
</dbReference>
<name>A0A5N6NAQ3_9ASTR</name>
<evidence type="ECO:0000313" key="2">
    <source>
        <dbReference type="EMBL" id="KAD4584413.1"/>
    </source>
</evidence>
<dbReference type="Pfam" id="PF00646">
    <property type="entry name" value="F-box"/>
    <property type="match status" value="1"/>
</dbReference>
<dbReference type="InterPro" id="IPR050796">
    <property type="entry name" value="SCF_F-box_component"/>
</dbReference>
<evidence type="ECO:0000313" key="3">
    <source>
        <dbReference type="Proteomes" id="UP000326396"/>
    </source>
</evidence>
<dbReference type="InterPro" id="IPR001810">
    <property type="entry name" value="F-box_dom"/>
</dbReference>
<dbReference type="AlphaFoldDB" id="A0A5N6NAQ3"/>
<evidence type="ECO:0000259" key="1">
    <source>
        <dbReference type="SMART" id="SM00256"/>
    </source>
</evidence>
<dbReference type="Pfam" id="PF08268">
    <property type="entry name" value="FBA_3"/>
    <property type="match status" value="1"/>
</dbReference>
<protein>
    <recommendedName>
        <fullName evidence="1">F-box domain-containing protein</fullName>
    </recommendedName>
</protein>
<dbReference type="Proteomes" id="UP000326396">
    <property type="component" value="Linkage Group LG2"/>
</dbReference>
<dbReference type="SUPFAM" id="SSF81383">
    <property type="entry name" value="F-box domain"/>
    <property type="match status" value="1"/>
</dbReference>
<accession>A0A5N6NAQ3</accession>
<dbReference type="InterPro" id="IPR013187">
    <property type="entry name" value="F-box-assoc_dom_typ3"/>
</dbReference>
<organism evidence="2 3">
    <name type="scientific">Mikania micrantha</name>
    <name type="common">bitter vine</name>
    <dbReference type="NCBI Taxonomy" id="192012"/>
    <lineage>
        <taxon>Eukaryota</taxon>
        <taxon>Viridiplantae</taxon>
        <taxon>Streptophyta</taxon>
        <taxon>Embryophyta</taxon>
        <taxon>Tracheophyta</taxon>
        <taxon>Spermatophyta</taxon>
        <taxon>Magnoliopsida</taxon>
        <taxon>eudicotyledons</taxon>
        <taxon>Gunneridae</taxon>
        <taxon>Pentapetalae</taxon>
        <taxon>asterids</taxon>
        <taxon>campanulids</taxon>
        <taxon>Asterales</taxon>
        <taxon>Asteraceae</taxon>
        <taxon>Asteroideae</taxon>
        <taxon>Heliantheae alliance</taxon>
        <taxon>Eupatorieae</taxon>
        <taxon>Mikania</taxon>
    </lineage>
</organism>
<dbReference type="EMBL" id="SZYD01000012">
    <property type="protein sequence ID" value="KAD4584413.1"/>
    <property type="molecule type" value="Genomic_DNA"/>
</dbReference>
<dbReference type="InterPro" id="IPR036047">
    <property type="entry name" value="F-box-like_dom_sf"/>
</dbReference>
<dbReference type="PANTHER" id="PTHR31672">
    <property type="entry name" value="BNACNNG10540D PROTEIN"/>
    <property type="match status" value="1"/>
</dbReference>
<dbReference type="OrthoDB" id="5314306at2759"/>
<comment type="caution">
    <text evidence="2">The sequence shown here is derived from an EMBL/GenBank/DDBJ whole genome shotgun (WGS) entry which is preliminary data.</text>
</comment>
<keyword evidence="3" id="KW-1185">Reference proteome</keyword>
<dbReference type="Gene3D" id="1.20.1280.50">
    <property type="match status" value="1"/>
</dbReference>
<dbReference type="NCBIfam" id="TIGR01640">
    <property type="entry name" value="F_box_assoc_1"/>
    <property type="match status" value="1"/>
</dbReference>
<sequence length="364" mass="41905">MSDHLSEDVIVEIFSRLPVKPLLRFRSVSKSLRDRIGSPNFIRLHTLRSPKKLTIIHRARCKEESCNKLIYTLHDSEDHLFCNPYIRVTPVEYPFKSIRIVGSCNGVLCVYESRIGINLWNPSIRRKVTVPDPPSSDRLIHGFGFDPIIQDYKILRISDAGSSVYTLKTRSWHEIASPTRRFPDVSSCQCLFNGALHWVVKLTDSYDVCHYRYIMTFDLSSEAFSTIGLPEPSWETSVVTIIKDCLAVISSKCGKSKIWVKKEYDNTNTNTAWCVAYRFNTDPFKGAMRVFQRSIDGYLVFNNFKGIMISNPESRFLRDLRKLRRSSFIVEMNTCEESLELLGLGTSCDHHNEPISESQKKQNK</sequence>